<name>A0A2T0WJ29_9BACT</name>
<proteinExistence type="predicted"/>
<organism evidence="1 2">
    <name type="scientific">Mongoliibacter ruber</name>
    <dbReference type="NCBI Taxonomy" id="1750599"/>
    <lineage>
        <taxon>Bacteria</taxon>
        <taxon>Pseudomonadati</taxon>
        <taxon>Bacteroidota</taxon>
        <taxon>Cytophagia</taxon>
        <taxon>Cytophagales</taxon>
        <taxon>Cyclobacteriaceae</taxon>
        <taxon>Mongoliibacter</taxon>
    </lineage>
</organism>
<sequence length="251" mass="29017">MKTRLKKILGVSFLLLVLAVFIGFVEKKHAERKFAELEISIKSVADVYFVEEKEIVENLEAEFPLLKSGVSFSEINLNQLERKVEAHPFVKNAEVFSDQKGNIRIEIEQHIPMARIVRPRAADGYISTEGLILPTSPRYTTRVLVLHGAYAESLLEEKELTESHEELLELLKFIHEDEFWNAQLTELEIEKESDIKMHQQVGKQVFEFGDATEIEEKFSKINLFYEEILPSKGWNAYSRVNVKYKGQIVCE</sequence>
<protein>
    <submittedName>
        <fullName evidence="1">Cell division protein FtsQ</fullName>
    </submittedName>
</protein>
<accession>A0A2T0WJ29</accession>
<dbReference type="AlphaFoldDB" id="A0A2T0WJ29"/>
<dbReference type="GO" id="GO:0051301">
    <property type="term" value="P:cell division"/>
    <property type="evidence" value="ECO:0007669"/>
    <property type="project" value="UniProtKB-KW"/>
</dbReference>
<gene>
    <name evidence="1" type="ORF">CLW00_108188</name>
</gene>
<reference evidence="1 2" key="1">
    <citation type="submission" date="2018-03" db="EMBL/GenBank/DDBJ databases">
        <title>Genomic Encyclopedia of Archaeal and Bacterial Type Strains, Phase II (KMG-II): from individual species to whole genera.</title>
        <authorList>
            <person name="Goeker M."/>
        </authorList>
    </citation>
    <scope>NUCLEOTIDE SEQUENCE [LARGE SCALE GENOMIC DNA]</scope>
    <source>
        <strain evidence="1 2">DSM 27929</strain>
    </source>
</reference>
<keyword evidence="1" id="KW-0132">Cell division</keyword>
<dbReference type="EMBL" id="PVTR01000008">
    <property type="protein sequence ID" value="PRY86697.1"/>
    <property type="molecule type" value="Genomic_DNA"/>
</dbReference>
<keyword evidence="1" id="KW-0131">Cell cycle</keyword>
<evidence type="ECO:0000313" key="2">
    <source>
        <dbReference type="Proteomes" id="UP000238157"/>
    </source>
</evidence>
<evidence type="ECO:0000313" key="1">
    <source>
        <dbReference type="EMBL" id="PRY86697.1"/>
    </source>
</evidence>
<dbReference type="Proteomes" id="UP000238157">
    <property type="component" value="Unassembled WGS sequence"/>
</dbReference>
<keyword evidence="2" id="KW-1185">Reference proteome</keyword>
<dbReference type="RefSeq" id="WP_106134424.1">
    <property type="nucleotide sequence ID" value="NZ_PVTR01000008.1"/>
</dbReference>
<comment type="caution">
    <text evidence="1">The sequence shown here is derived from an EMBL/GenBank/DDBJ whole genome shotgun (WGS) entry which is preliminary data.</text>
</comment>
<dbReference type="OrthoDB" id="1466667at2"/>